<organism evidence="6 7">
    <name type="scientific">Mycolicibacterium phlei DSM 43239 = CCUG 21000</name>
    <dbReference type="NCBI Taxonomy" id="1226750"/>
    <lineage>
        <taxon>Bacteria</taxon>
        <taxon>Bacillati</taxon>
        <taxon>Actinomycetota</taxon>
        <taxon>Actinomycetes</taxon>
        <taxon>Mycobacteriales</taxon>
        <taxon>Mycobacteriaceae</taxon>
        <taxon>Mycolicibacterium</taxon>
    </lineage>
</organism>
<dbReference type="SUPFAM" id="SSF46689">
    <property type="entry name" value="Homeodomain-like"/>
    <property type="match status" value="1"/>
</dbReference>
<feature type="domain" description="HTH tetR-type" evidence="5">
    <location>
        <begin position="8"/>
        <end position="66"/>
    </location>
</feature>
<evidence type="ECO:0000256" key="3">
    <source>
        <dbReference type="ARBA" id="ARBA00023163"/>
    </source>
</evidence>
<dbReference type="PANTHER" id="PTHR30055:SF234">
    <property type="entry name" value="HTH-TYPE TRANSCRIPTIONAL REGULATOR BETI"/>
    <property type="match status" value="1"/>
</dbReference>
<name>A0A5N5V9S9_MYCPH</name>
<feature type="DNA-binding region" description="H-T-H motif" evidence="4">
    <location>
        <begin position="29"/>
        <end position="48"/>
    </location>
</feature>
<dbReference type="GO" id="GO:0000976">
    <property type="term" value="F:transcription cis-regulatory region binding"/>
    <property type="evidence" value="ECO:0007669"/>
    <property type="project" value="TreeGrafter"/>
</dbReference>
<sequence length="196" mass="21615">MSRPNQKSRTRKDLLQAASRLLQQGRRPTLERVAEEAMVSRATAYRYFPNIDALLVEAPLDQELPGPEELFADVPSTDPVERLLIVDDVVQQFISANENPLRVMLAKSVQRADGDDIPLRQNRRSALIEAALAPARDEFSPAGLDALCKALAVIIGTESMVVTSDVLRLDAEQARAVRRFAIEGLVAAARDSARTR</sequence>
<evidence type="ECO:0000256" key="4">
    <source>
        <dbReference type="PROSITE-ProRule" id="PRU00335"/>
    </source>
</evidence>
<evidence type="ECO:0000256" key="2">
    <source>
        <dbReference type="ARBA" id="ARBA00023125"/>
    </source>
</evidence>
<reference evidence="6 7" key="1">
    <citation type="submission" date="2012-10" db="EMBL/GenBank/DDBJ databases">
        <title>The draft sequence of the Mycobacterium pheli genome.</title>
        <authorList>
            <person name="Pettersson B.M.F."/>
            <person name="Das S."/>
            <person name="Dasgupta S."/>
            <person name="Bhattacharya A."/>
            <person name="Kirsebom L.A."/>
        </authorList>
    </citation>
    <scope>NUCLEOTIDE SEQUENCE [LARGE SCALE GENOMIC DNA]</scope>
    <source>
        <strain evidence="6 7">CCUG 21000</strain>
    </source>
</reference>
<dbReference type="InterPro" id="IPR050109">
    <property type="entry name" value="HTH-type_TetR-like_transc_reg"/>
</dbReference>
<dbReference type="InterPro" id="IPR009057">
    <property type="entry name" value="Homeodomain-like_sf"/>
</dbReference>
<accession>A0A5N5V9S9</accession>
<dbReference type="PANTHER" id="PTHR30055">
    <property type="entry name" value="HTH-TYPE TRANSCRIPTIONAL REGULATOR RUTR"/>
    <property type="match status" value="1"/>
</dbReference>
<protein>
    <submittedName>
        <fullName evidence="6">TetR family transcriptional regulator</fullName>
    </submittedName>
</protein>
<evidence type="ECO:0000256" key="1">
    <source>
        <dbReference type="ARBA" id="ARBA00023015"/>
    </source>
</evidence>
<evidence type="ECO:0000313" key="7">
    <source>
        <dbReference type="Proteomes" id="UP000325690"/>
    </source>
</evidence>
<dbReference type="Gene3D" id="1.10.357.10">
    <property type="entry name" value="Tetracycline Repressor, domain 2"/>
    <property type="match status" value="1"/>
</dbReference>
<keyword evidence="7" id="KW-1185">Reference proteome</keyword>
<dbReference type="PROSITE" id="PS50977">
    <property type="entry name" value="HTH_TETR_2"/>
    <property type="match status" value="1"/>
</dbReference>
<dbReference type="RefSeq" id="WP_040633466.1">
    <property type="nucleotide sequence ID" value="NZ_ANBO01000006.1"/>
</dbReference>
<dbReference type="EMBL" id="ANBP01000005">
    <property type="protein sequence ID" value="KAB7758486.1"/>
    <property type="molecule type" value="Genomic_DNA"/>
</dbReference>
<dbReference type="GeneID" id="74303374"/>
<dbReference type="AlphaFoldDB" id="A0A5N5V9S9"/>
<dbReference type="InterPro" id="IPR001647">
    <property type="entry name" value="HTH_TetR"/>
</dbReference>
<comment type="caution">
    <text evidence="6">The sequence shown here is derived from an EMBL/GenBank/DDBJ whole genome shotgun (WGS) entry which is preliminary data.</text>
</comment>
<dbReference type="Pfam" id="PF00440">
    <property type="entry name" value="TetR_N"/>
    <property type="match status" value="1"/>
</dbReference>
<keyword evidence="3" id="KW-0804">Transcription</keyword>
<evidence type="ECO:0000259" key="5">
    <source>
        <dbReference type="PROSITE" id="PS50977"/>
    </source>
</evidence>
<keyword evidence="1" id="KW-0805">Transcription regulation</keyword>
<proteinExistence type="predicted"/>
<dbReference type="GO" id="GO:0003700">
    <property type="term" value="F:DNA-binding transcription factor activity"/>
    <property type="evidence" value="ECO:0007669"/>
    <property type="project" value="TreeGrafter"/>
</dbReference>
<dbReference type="Proteomes" id="UP000325690">
    <property type="component" value="Unassembled WGS sequence"/>
</dbReference>
<evidence type="ECO:0000313" key="6">
    <source>
        <dbReference type="EMBL" id="KAB7758486.1"/>
    </source>
</evidence>
<gene>
    <name evidence="6" type="ORF">MPHL21000_05680</name>
</gene>
<keyword evidence="2 4" id="KW-0238">DNA-binding</keyword>